<dbReference type="GO" id="GO:0016874">
    <property type="term" value="F:ligase activity"/>
    <property type="evidence" value="ECO:0007669"/>
    <property type="project" value="UniProtKB-KW"/>
</dbReference>
<feature type="domain" description="AMP-dependent synthetase/ligase" evidence="1">
    <location>
        <begin position="33"/>
        <end position="412"/>
    </location>
</feature>
<evidence type="ECO:0000259" key="2">
    <source>
        <dbReference type="Pfam" id="PF13193"/>
    </source>
</evidence>
<dbReference type="GO" id="GO:0044550">
    <property type="term" value="P:secondary metabolite biosynthetic process"/>
    <property type="evidence" value="ECO:0007669"/>
    <property type="project" value="TreeGrafter"/>
</dbReference>
<sequence>MSSPTLETTPAAMDRRSLGLQAVLQRGVHQALLKWPDAWPLLRDAGHELSYGDCRQWVSTAREQLLADCGGQAVAIWMDKQALYAQCILATLFSGARYLPLDGAQPVERVQAIVADARPALLILDAAHAELWLQAQAQRRDPDTRPTRLLVLSEQTPALEAWADAWAEAQGRWLSPKLTGLPPGPALQEERIDPGAVAAILYTSGSTGLPKGVQLSQLNVLNFVSWAAQTLGLQHEDRLLNLASFNFDLSTFDLFAALQAGASVYISHESELRHMARLGELLEQQATTVVYGVPSTFGLLLRSGVLTPERQSALRHLIFAGEVMPKPLLQALAAQLPRDCRLYNFYGPTETNVCLWHPVSAEDLASDGPVPIGRPIRGAEVWLQDESGRHIVEEGHQGEIWVAGDCVTPGYWQRPDDANSHQHRLGRHATGDQGSWHRGSLLYHGRRDRMVKIHGFRVELGEIEAALARQSQLAECAVLALPGASGTRLLAAYVPREGCCVPGTLALKQHCASLLPAYMVPQQWVALAQLPKNANGKIDLRRLQALILDEEAAQS</sequence>
<dbReference type="GO" id="GO:0005737">
    <property type="term" value="C:cytoplasm"/>
    <property type="evidence" value="ECO:0007669"/>
    <property type="project" value="TreeGrafter"/>
</dbReference>
<dbReference type="Gene3D" id="3.40.50.12780">
    <property type="entry name" value="N-terminal domain of ligase-like"/>
    <property type="match status" value="1"/>
</dbReference>
<proteinExistence type="predicted"/>
<keyword evidence="3" id="KW-0436">Ligase</keyword>
<dbReference type="PANTHER" id="PTHR45527">
    <property type="entry name" value="NONRIBOSOMAL PEPTIDE SYNTHETASE"/>
    <property type="match status" value="1"/>
</dbReference>
<dbReference type="InterPro" id="IPR000873">
    <property type="entry name" value="AMP-dep_synth/lig_dom"/>
</dbReference>
<feature type="domain" description="AMP-binding enzyme C-terminal" evidence="2">
    <location>
        <begin position="462"/>
        <end position="537"/>
    </location>
</feature>
<dbReference type="GO" id="GO:0043041">
    <property type="term" value="P:amino acid activation for nonribosomal peptide biosynthetic process"/>
    <property type="evidence" value="ECO:0007669"/>
    <property type="project" value="TreeGrafter"/>
</dbReference>
<dbReference type="OrthoDB" id="5480912at2"/>
<accession>A0A2N8KTR2</accession>
<dbReference type="Gene3D" id="3.30.300.30">
    <property type="match status" value="1"/>
</dbReference>
<dbReference type="InterPro" id="IPR025110">
    <property type="entry name" value="AMP-bd_C"/>
</dbReference>
<gene>
    <name evidence="3" type="ORF">C1O66_04385</name>
</gene>
<evidence type="ECO:0000313" key="4">
    <source>
        <dbReference type="Proteomes" id="UP000235916"/>
    </source>
</evidence>
<dbReference type="PROSITE" id="PS00455">
    <property type="entry name" value="AMP_BINDING"/>
    <property type="match status" value="1"/>
</dbReference>
<dbReference type="AlphaFoldDB" id="A0A2N8KTR2"/>
<organism evidence="3 4">
    <name type="scientific">Kinneretia aquatilis</name>
    <dbReference type="NCBI Taxonomy" id="2070761"/>
    <lineage>
        <taxon>Bacteria</taxon>
        <taxon>Pseudomonadati</taxon>
        <taxon>Pseudomonadota</taxon>
        <taxon>Betaproteobacteria</taxon>
        <taxon>Burkholderiales</taxon>
        <taxon>Sphaerotilaceae</taxon>
        <taxon>Roseateles</taxon>
    </lineage>
</organism>
<evidence type="ECO:0000313" key="3">
    <source>
        <dbReference type="EMBL" id="PND36849.1"/>
    </source>
</evidence>
<reference evidence="3 4" key="1">
    <citation type="submission" date="2018-01" db="EMBL/GenBank/DDBJ databases">
        <title>Draft genome sequence of Paucibacter aquatile CR182 isolated from freshwater of the Nakdong River.</title>
        <authorList>
            <person name="Choi A."/>
            <person name="Chung E.J."/>
        </authorList>
    </citation>
    <scope>NUCLEOTIDE SEQUENCE [LARGE SCALE GENOMIC DNA]</scope>
    <source>
        <strain evidence="3 4">CR182</strain>
    </source>
</reference>
<dbReference type="RefSeq" id="WP_102766771.1">
    <property type="nucleotide sequence ID" value="NZ_POSP01000003.1"/>
</dbReference>
<keyword evidence="4" id="KW-1185">Reference proteome</keyword>
<protein>
    <submittedName>
        <fullName evidence="3">D-alanine--poly(Phosphoribitol) ligase</fullName>
    </submittedName>
</protein>
<dbReference type="InterPro" id="IPR045851">
    <property type="entry name" value="AMP-bd_C_sf"/>
</dbReference>
<dbReference type="Pfam" id="PF13193">
    <property type="entry name" value="AMP-binding_C"/>
    <property type="match status" value="1"/>
</dbReference>
<dbReference type="EMBL" id="POSP01000003">
    <property type="protein sequence ID" value="PND36849.1"/>
    <property type="molecule type" value="Genomic_DNA"/>
</dbReference>
<dbReference type="InterPro" id="IPR042099">
    <property type="entry name" value="ANL_N_sf"/>
</dbReference>
<dbReference type="Pfam" id="PF00501">
    <property type="entry name" value="AMP-binding"/>
    <property type="match status" value="1"/>
</dbReference>
<evidence type="ECO:0000259" key="1">
    <source>
        <dbReference type="Pfam" id="PF00501"/>
    </source>
</evidence>
<dbReference type="GO" id="GO:0031177">
    <property type="term" value="F:phosphopantetheine binding"/>
    <property type="evidence" value="ECO:0007669"/>
    <property type="project" value="TreeGrafter"/>
</dbReference>
<comment type="caution">
    <text evidence="3">The sequence shown here is derived from an EMBL/GenBank/DDBJ whole genome shotgun (WGS) entry which is preliminary data.</text>
</comment>
<dbReference type="PANTHER" id="PTHR45527:SF1">
    <property type="entry name" value="FATTY ACID SYNTHASE"/>
    <property type="match status" value="1"/>
</dbReference>
<dbReference type="InterPro" id="IPR020845">
    <property type="entry name" value="AMP-binding_CS"/>
</dbReference>
<dbReference type="Proteomes" id="UP000235916">
    <property type="component" value="Unassembled WGS sequence"/>
</dbReference>
<dbReference type="SUPFAM" id="SSF56801">
    <property type="entry name" value="Acetyl-CoA synthetase-like"/>
    <property type="match status" value="1"/>
</dbReference>
<name>A0A2N8KTR2_9BURK</name>